<comment type="similarity">
    <text evidence="2">Belongs to the cation diffusion facilitator (CDF) transporter (TC 2.A.4) family.</text>
</comment>
<keyword evidence="5 7" id="KW-1133">Transmembrane helix</keyword>
<dbReference type="Proteomes" id="UP000051378">
    <property type="component" value="Unassembled WGS sequence"/>
</dbReference>
<dbReference type="InterPro" id="IPR002524">
    <property type="entry name" value="Cation_efflux"/>
</dbReference>
<evidence type="ECO:0000256" key="1">
    <source>
        <dbReference type="ARBA" id="ARBA00004141"/>
    </source>
</evidence>
<evidence type="ECO:0000256" key="5">
    <source>
        <dbReference type="ARBA" id="ARBA00022989"/>
    </source>
</evidence>
<keyword evidence="4 7" id="KW-0812">Transmembrane</keyword>
<dbReference type="PATRIC" id="fig|1423744.4.peg.1104"/>
<keyword evidence="3" id="KW-0813">Transport</keyword>
<dbReference type="InterPro" id="IPR058533">
    <property type="entry name" value="Cation_efflux_TM"/>
</dbReference>
<dbReference type="AlphaFoldDB" id="A0A0R2DKS8"/>
<dbReference type="InterPro" id="IPR027470">
    <property type="entry name" value="Cation_efflux_CTD"/>
</dbReference>
<dbReference type="EMBL" id="AYZL01000006">
    <property type="protein sequence ID" value="KRN04720.1"/>
    <property type="molecule type" value="Genomic_DNA"/>
</dbReference>
<dbReference type="InterPro" id="IPR036837">
    <property type="entry name" value="Cation_efflux_CTD_sf"/>
</dbReference>
<evidence type="ECO:0000256" key="7">
    <source>
        <dbReference type="SAM" id="Phobius"/>
    </source>
</evidence>
<dbReference type="FunFam" id="1.20.1510.10:FF:000006">
    <property type="entry name" value="Divalent cation efflux transporter"/>
    <property type="match status" value="1"/>
</dbReference>
<reference evidence="10 11" key="1">
    <citation type="journal article" date="2015" name="Genome Announc.">
        <title>Expanding the biotechnology potential of lactobacilli through comparative genomics of 213 strains and associated genera.</title>
        <authorList>
            <person name="Sun Z."/>
            <person name="Harris H.M."/>
            <person name="McCann A."/>
            <person name="Guo C."/>
            <person name="Argimon S."/>
            <person name="Zhang W."/>
            <person name="Yang X."/>
            <person name="Jeffery I.B."/>
            <person name="Cooney J.C."/>
            <person name="Kagawa T.F."/>
            <person name="Liu W."/>
            <person name="Song Y."/>
            <person name="Salvetti E."/>
            <person name="Wrobel A."/>
            <person name="Rasinkangas P."/>
            <person name="Parkhill J."/>
            <person name="Rea M.C."/>
            <person name="O'Sullivan O."/>
            <person name="Ritari J."/>
            <person name="Douillard F.P."/>
            <person name="Paul Ross R."/>
            <person name="Yang R."/>
            <person name="Briner A.E."/>
            <person name="Felis G.E."/>
            <person name="de Vos W.M."/>
            <person name="Barrangou R."/>
            <person name="Klaenhammer T.R."/>
            <person name="Caufield P.W."/>
            <person name="Cui Y."/>
            <person name="Zhang H."/>
            <person name="O'Toole P.W."/>
        </authorList>
    </citation>
    <scope>NUCLEOTIDE SEQUENCE [LARGE SCALE GENOMIC DNA]</scope>
    <source>
        <strain evidence="10 11">DSM 23037</strain>
    </source>
</reference>
<evidence type="ECO:0000259" key="9">
    <source>
        <dbReference type="Pfam" id="PF16916"/>
    </source>
</evidence>
<feature type="transmembrane region" description="Helical" evidence="7">
    <location>
        <begin position="178"/>
        <end position="195"/>
    </location>
</feature>
<comment type="caution">
    <text evidence="10">The sequence shown here is derived from an EMBL/GenBank/DDBJ whole genome shotgun (WGS) entry which is preliminary data.</text>
</comment>
<dbReference type="GO" id="GO:0016020">
    <property type="term" value="C:membrane"/>
    <property type="evidence" value="ECO:0007669"/>
    <property type="project" value="UniProtKB-SubCell"/>
</dbReference>
<evidence type="ECO:0000256" key="2">
    <source>
        <dbReference type="ARBA" id="ARBA00008114"/>
    </source>
</evidence>
<feature type="domain" description="Cation efflux protein transmembrane" evidence="8">
    <location>
        <begin position="35"/>
        <end position="227"/>
    </location>
</feature>
<evidence type="ECO:0000256" key="6">
    <source>
        <dbReference type="ARBA" id="ARBA00023136"/>
    </source>
</evidence>
<evidence type="ECO:0000256" key="4">
    <source>
        <dbReference type="ARBA" id="ARBA00022692"/>
    </source>
</evidence>
<evidence type="ECO:0000313" key="10">
    <source>
        <dbReference type="EMBL" id="KRN04720.1"/>
    </source>
</evidence>
<dbReference type="Pfam" id="PF01545">
    <property type="entry name" value="Cation_efflux"/>
    <property type="match status" value="1"/>
</dbReference>
<dbReference type="SUPFAM" id="SSF160240">
    <property type="entry name" value="Cation efflux protein cytoplasmic domain-like"/>
    <property type="match status" value="2"/>
</dbReference>
<name>A0A0R2DKS8_9LACO</name>
<evidence type="ECO:0000256" key="3">
    <source>
        <dbReference type="ARBA" id="ARBA00022448"/>
    </source>
</evidence>
<dbReference type="PANTHER" id="PTHR43840">
    <property type="entry name" value="MITOCHONDRIAL METAL TRANSPORTER 1-RELATED"/>
    <property type="match status" value="1"/>
</dbReference>
<protein>
    <submittedName>
        <fullName evidence="10">Cation diffusion facilitator family transporter</fullName>
    </submittedName>
</protein>
<keyword evidence="6 7" id="KW-0472">Membrane</keyword>
<dbReference type="InterPro" id="IPR027469">
    <property type="entry name" value="Cation_efflux_TMD_sf"/>
</dbReference>
<feature type="domain" description="Cation efflux protein cytoplasmic" evidence="9">
    <location>
        <begin position="231"/>
        <end position="307"/>
    </location>
</feature>
<dbReference type="Pfam" id="PF16916">
    <property type="entry name" value="ZT_dimer"/>
    <property type="match status" value="2"/>
</dbReference>
<evidence type="ECO:0000313" key="11">
    <source>
        <dbReference type="Proteomes" id="UP000051378"/>
    </source>
</evidence>
<comment type="subcellular location">
    <subcellularLocation>
        <location evidence="1">Membrane</location>
        <topology evidence="1">Multi-pass membrane protein</topology>
    </subcellularLocation>
</comment>
<feature type="transmembrane region" description="Helical" evidence="7">
    <location>
        <begin position="102"/>
        <end position="120"/>
    </location>
</feature>
<accession>A0A0R2DKS8</accession>
<dbReference type="SUPFAM" id="SSF161111">
    <property type="entry name" value="Cation efflux protein transmembrane domain-like"/>
    <property type="match status" value="1"/>
</dbReference>
<dbReference type="Gene3D" id="3.30.70.1350">
    <property type="entry name" value="Cation efflux protein, cytoplasmic domain"/>
    <property type="match status" value="1"/>
</dbReference>
<dbReference type="Gene3D" id="1.20.1510.10">
    <property type="entry name" value="Cation efflux protein transmembrane domain"/>
    <property type="match status" value="1"/>
</dbReference>
<evidence type="ECO:0000259" key="8">
    <source>
        <dbReference type="Pfam" id="PF01545"/>
    </source>
</evidence>
<keyword evidence="11" id="KW-1185">Reference proteome</keyword>
<dbReference type="GO" id="GO:0008324">
    <property type="term" value="F:monoatomic cation transmembrane transporter activity"/>
    <property type="evidence" value="ECO:0007669"/>
    <property type="project" value="InterPro"/>
</dbReference>
<feature type="transmembrane region" description="Helical" evidence="7">
    <location>
        <begin position="32"/>
        <end position="54"/>
    </location>
</feature>
<dbReference type="InterPro" id="IPR050291">
    <property type="entry name" value="CDF_Transporter"/>
</dbReference>
<gene>
    <name evidence="10" type="ORF">FC86_GL001076</name>
</gene>
<dbReference type="NCBIfam" id="TIGR01297">
    <property type="entry name" value="CDF"/>
    <property type="match status" value="1"/>
</dbReference>
<feature type="transmembrane region" description="Helical" evidence="7">
    <location>
        <begin position="201"/>
        <end position="220"/>
    </location>
</feature>
<dbReference type="STRING" id="1423744.FC86_GL001076"/>
<organism evidence="10 11">
    <name type="scientific">Holzapfeliella floricola DSM 23037 = JCM 16512</name>
    <dbReference type="NCBI Taxonomy" id="1423744"/>
    <lineage>
        <taxon>Bacteria</taxon>
        <taxon>Bacillati</taxon>
        <taxon>Bacillota</taxon>
        <taxon>Bacilli</taxon>
        <taxon>Lactobacillales</taxon>
        <taxon>Lactobacillaceae</taxon>
        <taxon>Holzapfeliella</taxon>
    </lineage>
</organism>
<feature type="domain" description="Cation efflux protein cytoplasmic" evidence="9">
    <location>
        <begin position="319"/>
        <end position="387"/>
    </location>
</feature>
<sequence length="400" mass="44869">MDNMVMKSILGLIDKKTKNLSIIDRRSKTGTYAGIVGLILNIILVAIKLTVGLISGSVAIMADAINSLSDAGSSVLTLVGFHVSGKRPDSGHPYGHQRFEDISGLIIAVVMLIVGVQFVFESIGKIISPTDIDLSLISLIFLVVSFVIKLWQAIFYYKLGNKLKSKTLIATGVDARNDLITTGSIIFSSLLFYFLNINIDSYLALVVAVFIVYSSFKLITESINLLMGSRPEKQLLEKVDQQLMSYQTILGYHDLMIHEYGPNRIYAVIDIELDSTLSLDKAHEIVDRIERDFGKKFNINLVAHMDPIDIRSRKATHIMQTIREVINSYETNLKIHDFHVETLKNNDHLIRFDIVVPNDSPLTDDEWLVEINHALRKRLGDVTVQINFDHTDLGVDRSLI</sequence>
<feature type="transmembrane region" description="Helical" evidence="7">
    <location>
        <begin position="132"/>
        <end position="157"/>
    </location>
</feature>
<dbReference type="PANTHER" id="PTHR43840:SF50">
    <property type="entry name" value="MANGANESE EFFLUX SYSTEM PROTEIN MNES"/>
    <property type="match status" value="1"/>
</dbReference>
<proteinExistence type="inferred from homology"/>